<feature type="active site" description="Charge relay system" evidence="11">
    <location>
        <position position="328"/>
    </location>
</feature>
<sequence>MPMTAVAVPGVSRTISPPQISGPVPSENPVGPSIPTKRAVAQCIETIASKGDYISPPASFALLGVEKAWEFSRGAGQRVAVIDTGVFRHPRLSVTGGGDYVSSGDGTQDCDGHGTAVAGLIAAKDSSNDGFAGIAPDASIIAIRQTSAAYEPADTQRESNDTKIKPDGYGDVATLARAVVRAVNLRATVINISEGACRPAGTDLNDRALGAAVKYAYDRNVVVVAAANNVGQRNEGCGTQNSAALGGTDVDPWANVVTKSSPAYFSPYVVAVGSVENDGRPSSYSLAGPWVTVAAPGSDLVSLNIAAKPPIIDAFRADQGSSPLTGTSFATPYVSGLAALIRARFPRLTARQVIDRITRTAHHPSDGRDGAVGYGLIDPVAALTTTTPDVAPAGADPADPRTGDTRDVYAAEPVRPQVNPAQPSSVPRYVALGVSAGAVLLALAAWMLLRRRNGDRDQLREGIDY</sequence>
<feature type="compositionally biased region" description="Low complexity" evidence="13">
    <location>
        <begin position="387"/>
        <end position="397"/>
    </location>
</feature>
<keyword evidence="5 14" id="KW-0812">Transmembrane</keyword>
<dbReference type="Proteomes" id="UP000632454">
    <property type="component" value="Unassembled WGS sequence"/>
</dbReference>
<evidence type="ECO:0000256" key="2">
    <source>
        <dbReference type="ARBA" id="ARBA00011073"/>
    </source>
</evidence>
<evidence type="ECO:0000259" key="15">
    <source>
        <dbReference type="Pfam" id="PF00082"/>
    </source>
</evidence>
<dbReference type="InterPro" id="IPR036852">
    <property type="entry name" value="Peptidase_S8/S53_dom_sf"/>
</dbReference>
<dbReference type="InterPro" id="IPR023834">
    <property type="entry name" value="T7SS_pept_S8A_mycosin"/>
</dbReference>
<evidence type="ECO:0000256" key="12">
    <source>
        <dbReference type="RuleBase" id="RU003355"/>
    </source>
</evidence>
<organism evidence="16 17">
    <name type="scientific">Williamsia phyllosphaerae</name>
    <dbReference type="NCBI Taxonomy" id="885042"/>
    <lineage>
        <taxon>Bacteria</taxon>
        <taxon>Bacillati</taxon>
        <taxon>Actinomycetota</taxon>
        <taxon>Actinomycetes</taxon>
        <taxon>Mycobacteriales</taxon>
        <taxon>Nocardiaceae</taxon>
        <taxon>Williamsia</taxon>
    </lineage>
</organism>
<dbReference type="NCBIfam" id="TIGR03921">
    <property type="entry name" value="T7SS_mycosin"/>
    <property type="match status" value="1"/>
</dbReference>
<protein>
    <submittedName>
        <fullName evidence="16">Type VII secretion-associated serine protease</fullName>
    </submittedName>
</protein>
<feature type="region of interest" description="Disordered" evidence="13">
    <location>
        <begin position="387"/>
        <end position="406"/>
    </location>
</feature>
<dbReference type="EMBL" id="BMCS01000002">
    <property type="protein sequence ID" value="GGF38135.1"/>
    <property type="molecule type" value="Genomic_DNA"/>
</dbReference>
<evidence type="ECO:0000256" key="11">
    <source>
        <dbReference type="PROSITE-ProRule" id="PRU01240"/>
    </source>
</evidence>
<evidence type="ECO:0000256" key="6">
    <source>
        <dbReference type="ARBA" id="ARBA00022729"/>
    </source>
</evidence>
<dbReference type="PROSITE" id="PS00137">
    <property type="entry name" value="SUBTILASE_HIS"/>
    <property type="match status" value="1"/>
</dbReference>
<keyword evidence="10 14" id="KW-0472">Membrane</keyword>
<evidence type="ECO:0000256" key="9">
    <source>
        <dbReference type="ARBA" id="ARBA00022989"/>
    </source>
</evidence>
<evidence type="ECO:0000313" key="17">
    <source>
        <dbReference type="Proteomes" id="UP000632454"/>
    </source>
</evidence>
<keyword evidence="4 11" id="KW-0645">Protease</keyword>
<evidence type="ECO:0000256" key="5">
    <source>
        <dbReference type="ARBA" id="ARBA00022692"/>
    </source>
</evidence>
<dbReference type="InterPro" id="IPR015500">
    <property type="entry name" value="Peptidase_S8_subtilisin-rel"/>
</dbReference>
<dbReference type="PRINTS" id="PR00723">
    <property type="entry name" value="SUBTILISIN"/>
</dbReference>
<dbReference type="Gene3D" id="3.40.50.200">
    <property type="entry name" value="Peptidase S8/S53 domain"/>
    <property type="match status" value="1"/>
</dbReference>
<evidence type="ECO:0000256" key="10">
    <source>
        <dbReference type="ARBA" id="ARBA00023136"/>
    </source>
</evidence>
<evidence type="ECO:0000256" key="4">
    <source>
        <dbReference type="ARBA" id="ARBA00022670"/>
    </source>
</evidence>
<dbReference type="InterPro" id="IPR022398">
    <property type="entry name" value="Peptidase_S8_His-AS"/>
</dbReference>
<dbReference type="GO" id="GO:0006508">
    <property type="term" value="P:proteolysis"/>
    <property type="evidence" value="ECO:0007669"/>
    <property type="project" value="UniProtKB-KW"/>
</dbReference>
<dbReference type="Pfam" id="PF00082">
    <property type="entry name" value="Peptidase_S8"/>
    <property type="match status" value="1"/>
</dbReference>
<reference evidence="17" key="1">
    <citation type="journal article" date="2019" name="Int. J. Syst. Evol. Microbiol.">
        <title>The Global Catalogue of Microorganisms (GCM) 10K type strain sequencing project: providing services to taxonomists for standard genome sequencing and annotation.</title>
        <authorList>
            <consortium name="The Broad Institute Genomics Platform"/>
            <consortium name="The Broad Institute Genome Sequencing Center for Infectious Disease"/>
            <person name="Wu L."/>
            <person name="Ma J."/>
        </authorList>
    </citation>
    <scope>NUCLEOTIDE SEQUENCE [LARGE SCALE GENOMIC DNA]</scope>
    <source>
        <strain evidence="17">CCM 7855</strain>
    </source>
</reference>
<keyword evidence="6" id="KW-0732">Signal</keyword>
<dbReference type="GO" id="GO:0008233">
    <property type="term" value="F:peptidase activity"/>
    <property type="evidence" value="ECO:0007669"/>
    <property type="project" value="UniProtKB-KW"/>
</dbReference>
<name>A0ABQ1V6J7_9NOCA</name>
<evidence type="ECO:0000256" key="7">
    <source>
        <dbReference type="ARBA" id="ARBA00022801"/>
    </source>
</evidence>
<keyword evidence="8 11" id="KW-0720">Serine protease</keyword>
<dbReference type="SUPFAM" id="SSF52743">
    <property type="entry name" value="Subtilisin-like"/>
    <property type="match status" value="1"/>
</dbReference>
<proteinExistence type="inferred from homology"/>
<comment type="subcellular location">
    <subcellularLocation>
        <location evidence="1">Cell membrane</location>
        <topology evidence="1">Single-pass membrane protein</topology>
    </subcellularLocation>
</comment>
<evidence type="ECO:0000313" key="16">
    <source>
        <dbReference type="EMBL" id="GGF38135.1"/>
    </source>
</evidence>
<keyword evidence="9 14" id="KW-1133">Transmembrane helix</keyword>
<evidence type="ECO:0000256" key="1">
    <source>
        <dbReference type="ARBA" id="ARBA00004162"/>
    </source>
</evidence>
<dbReference type="PANTHER" id="PTHR42884">
    <property type="entry name" value="PROPROTEIN CONVERTASE SUBTILISIN/KEXIN-RELATED"/>
    <property type="match status" value="1"/>
</dbReference>
<evidence type="ECO:0000256" key="8">
    <source>
        <dbReference type="ARBA" id="ARBA00022825"/>
    </source>
</evidence>
<keyword evidence="7 11" id="KW-0378">Hydrolase</keyword>
<feature type="region of interest" description="Disordered" evidence="13">
    <location>
        <begin position="1"/>
        <end position="31"/>
    </location>
</feature>
<feature type="active site" description="Charge relay system" evidence="11">
    <location>
        <position position="83"/>
    </location>
</feature>
<accession>A0ABQ1V6J7</accession>
<comment type="similarity">
    <text evidence="2 11 12">Belongs to the peptidase S8 family.</text>
</comment>
<feature type="domain" description="Peptidase S8/S53" evidence="15">
    <location>
        <begin position="74"/>
        <end position="375"/>
    </location>
</feature>
<feature type="transmembrane region" description="Helical" evidence="14">
    <location>
        <begin position="429"/>
        <end position="449"/>
    </location>
</feature>
<dbReference type="PROSITE" id="PS00136">
    <property type="entry name" value="SUBTILASE_ASP"/>
    <property type="match status" value="1"/>
</dbReference>
<keyword evidence="3" id="KW-1003">Cell membrane</keyword>
<dbReference type="PROSITE" id="PS00138">
    <property type="entry name" value="SUBTILASE_SER"/>
    <property type="match status" value="1"/>
</dbReference>
<dbReference type="PROSITE" id="PS51892">
    <property type="entry name" value="SUBTILASE"/>
    <property type="match status" value="1"/>
</dbReference>
<dbReference type="InterPro" id="IPR023827">
    <property type="entry name" value="Peptidase_S8_Asp-AS"/>
</dbReference>
<keyword evidence="17" id="KW-1185">Reference proteome</keyword>
<comment type="caution">
    <text evidence="16">The sequence shown here is derived from an EMBL/GenBank/DDBJ whole genome shotgun (WGS) entry which is preliminary data.</text>
</comment>
<evidence type="ECO:0000256" key="13">
    <source>
        <dbReference type="SAM" id="MobiDB-lite"/>
    </source>
</evidence>
<evidence type="ECO:0000256" key="14">
    <source>
        <dbReference type="SAM" id="Phobius"/>
    </source>
</evidence>
<gene>
    <name evidence="16" type="ORF">GCM10007298_37340</name>
</gene>
<dbReference type="InterPro" id="IPR023828">
    <property type="entry name" value="Peptidase_S8_Ser-AS"/>
</dbReference>
<dbReference type="InterPro" id="IPR000209">
    <property type="entry name" value="Peptidase_S8/S53_dom"/>
</dbReference>
<evidence type="ECO:0000256" key="3">
    <source>
        <dbReference type="ARBA" id="ARBA00022475"/>
    </source>
</evidence>
<feature type="active site" description="Charge relay system" evidence="11">
    <location>
        <position position="113"/>
    </location>
</feature>
<dbReference type="PANTHER" id="PTHR42884:SF14">
    <property type="entry name" value="NEUROENDOCRINE CONVERTASE 1"/>
    <property type="match status" value="1"/>
</dbReference>